<dbReference type="GO" id="GO:0008233">
    <property type="term" value="F:peptidase activity"/>
    <property type="evidence" value="ECO:0007669"/>
    <property type="project" value="UniProtKB-KW"/>
</dbReference>
<accession>A0ABT3WYL1</accession>
<keyword evidence="3" id="KW-1185">Reference proteome</keyword>
<keyword evidence="2" id="KW-0645">Protease</keyword>
<proteinExistence type="predicted"/>
<dbReference type="EMBL" id="JAPMLT010000002">
    <property type="protein sequence ID" value="MCX7569291.1"/>
    <property type="molecule type" value="Genomic_DNA"/>
</dbReference>
<evidence type="ECO:0000256" key="1">
    <source>
        <dbReference type="SAM" id="Phobius"/>
    </source>
</evidence>
<evidence type="ECO:0000313" key="3">
    <source>
        <dbReference type="Proteomes" id="UP001208017"/>
    </source>
</evidence>
<dbReference type="Pfam" id="PF10086">
    <property type="entry name" value="YhfC"/>
    <property type="match status" value="1"/>
</dbReference>
<feature type="transmembrane region" description="Helical" evidence="1">
    <location>
        <begin position="76"/>
        <end position="97"/>
    </location>
</feature>
<dbReference type="RefSeq" id="WP_267150538.1">
    <property type="nucleotide sequence ID" value="NZ_JAPMLT010000002.1"/>
</dbReference>
<feature type="transmembrane region" description="Helical" evidence="1">
    <location>
        <begin position="231"/>
        <end position="249"/>
    </location>
</feature>
<feature type="transmembrane region" description="Helical" evidence="1">
    <location>
        <begin position="182"/>
        <end position="199"/>
    </location>
</feature>
<feature type="transmembrane region" description="Helical" evidence="1">
    <location>
        <begin position="34"/>
        <end position="53"/>
    </location>
</feature>
<feature type="transmembrane region" description="Helical" evidence="1">
    <location>
        <begin position="6"/>
        <end position="27"/>
    </location>
</feature>
<reference evidence="2 3" key="1">
    <citation type="submission" date="2022-11" db="EMBL/GenBank/DDBJ databases">
        <title>Study of microbial diversity in lake waters.</title>
        <authorList>
            <person name="Zhang J."/>
        </authorList>
    </citation>
    <scope>NUCLEOTIDE SEQUENCE [LARGE SCALE GENOMIC DNA]</scope>
    <source>
        <strain evidence="2 3">DT12</strain>
    </source>
</reference>
<feature type="transmembrane region" description="Helical" evidence="1">
    <location>
        <begin position="109"/>
        <end position="132"/>
    </location>
</feature>
<name>A0ABT3WYL1_9BACL</name>
<keyword evidence="1" id="KW-0812">Transmembrane</keyword>
<sequence length="257" mass="28512">MISTTSMIMQILAILISVAFPVALILYFRRRGGLSWKAVAFGALVWFLFSQVLEKGLHLYMFQFNGTTAEWLKQPLFYALYGGLAAGIFEEVGRYVAFRYWLKDRRERLDGISFGIGHGGLEAILIALTLGVSNLVYMNLLNAGTFDTTLGSQVPAETVAQIKSSLLDSSPLLHLLGGFERIAALFLHIAFSLIVLLGVRSGRISYLFCAILLHAGVDIVAAYATAAKWNLYLLEAILFVFGAVAFWYIGRTKRLFH</sequence>
<dbReference type="Proteomes" id="UP001208017">
    <property type="component" value="Unassembled WGS sequence"/>
</dbReference>
<keyword evidence="1" id="KW-1133">Transmembrane helix</keyword>
<organism evidence="2 3">
    <name type="scientific">Tumebacillus lacus</name>
    <dbReference type="NCBI Taxonomy" id="2995335"/>
    <lineage>
        <taxon>Bacteria</taxon>
        <taxon>Bacillati</taxon>
        <taxon>Bacillota</taxon>
        <taxon>Bacilli</taxon>
        <taxon>Bacillales</taxon>
        <taxon>Alicyclobacillaceae</taxon>
        <taxon>Tumebacillus</taxon>
    </lineage>
</organism>
<keyword evidence="1" id="KW-0472">Membrane</keyword>
<protein>
    <submittedName>
        <fullName evidence="2">YhfC family glutamic-type intramembrane protease</fullName>
        <ecNumber evidence="2">3.4.-.-</ecNumber>
    </submittedName>
</protein>
<dbReference type="InterPro" id="IPR011397">
    <property type="entry name" value="YhfC"/>
</dbReference>
<evidence type="ECO:0000313" key="2">
    <source>
        <dbReference type="EMBL" id="MCX7569291.1"/>
    </source>
</evidence>
<dbReference type="EC" id="3.4.-.-" evidence="2"/>
<comment type="caution">
    <text evidence="2">The sequence shown here is derived from an EMBL/GenBank/DDBJ whole genome shotgun (WGS) entry which is preliminary data.</text>
</comment>
<dbReference type="PIRSF" id="PIRSF033101">
    <property type="entry name" value="UCP033101"/>
    <property type="match status" value="1"/>
</dbReference>
<dbReference type="GO" id="GO:0006508">
    <property type="term" value="P:proteolysis"/>
    <property type="evidence" value="ECO:0007669"/>
    <property type="project" value="UniProtKB-KW"/>
</dbReference>
<keyword evidence="2" id="KW-0378">Hydrolase</keyword>
<gene>
    <name evidence="2" type="ORF">OS242_04900</name>
</gene>
<feature type="transmembrane region" description="Helical" evidence="1">
    <location>
        <begin position="206"/>
        <end position="225"/>
    </location>
</feature>